<keyword evidence="10" id="KW-1185">Reference proteome</keyword>
<evidence type="ECO:0000313" key="9">
    <source>
        <dbReference type="EMBL" id="KAJ6263198.1"/>
    </source>
</evidence>
<feature type="region of interest" description="Disordered" evidence="6">
    <location>
        <begin position="652"/>
        <end position="672"/>
    </location>
</feature>
<keyword evidence="5 7" id="KW-0472">Membrane</keyword>
<proteinExistence type="predicted"/>
<dbReference type="GO" id="GO:0005537">
    <property type="term" value="F:D-mannose binding"/>
    <property type="evidence" value="ECO:0007669"/>
    <property type="project" value="TreeGrafter"/>
</dbReference>
<dbReference type="CDD" id="cd07308">
    <property type="entry name" value="lectin_leg-like"/>
    <property type="match status" value="1"/>
</dbReference>
<dbReference type="GO" id="GO:0000139">
    <property type="term" value="C:Golgi membrane"/>
    <property type="evidence" value="ECO:0007669"/>
    <property type="project" value="TreeGrafter"/>
</dbReference>
<evidence type="ECO:0000313" key="10">
    <source>
        <dbReference type="Proteomes" id="UP001221413"/>
    </source>
</evidence>
<dbReference type="InterPro" id="IPR051136">
    <property type="entry name" value="Intracellular_Lectin-GPT"/>
</dbReference>
<dbReference type="InterPro" id="IPR013320">
    <property type="entry name" value="ConA-like_dom_sf"/>
</dbReference>
<organism evidence="9 10">
    <name type="scientific">Drechslerella dactyloides</name>
    <name type="common">Nematode-trapping fungus</name>
    <name type="synonym">Arthrobotrys dactyloides</name>
    <dbReference type="NCBI Taxonomy" id="74499"/>
    <lineage>
        <taxon>Eukaryota</taxon>
        <taxon>Fungi</taxon>
        <taxon>Dikarya</taxon>
        <taxon>Ascomycota</taxon>
        <taxon>Pezizomycotina</taxon>
        <taxon>Orbiliomycetes</taxon>
        <taxon>Orbiliales</taxon>
        <taxon>Orbiliaceae</taxon>
        <taxon>Drechslerella</taxon>
    </lineage>
</organism>
<keyword evidence="3" id="KW-0732">Signal</keyword>
<evidence type="ECO:0000256" key="1">
    <source>
        <dbReference type="ARBA" id="ARBA00004479"/>
    </source>
</evidence>
<dbReference type="GO" id="GO:0006888">
    <property type="term" value="P:endoplasmic reticulum to Golgi vesicle-mediated transport"/>
    <property type="evidence" value="ECO:0007669"/>
    <property type="project" value="TreeGrafter"/>
</dbReference>
<dbReference type="SUPFAM" id="SSF49899">
    <property type="entry name" value="Concanavalin A-like lectins/glucanases"/>
    <property type="match status" value="1"/>
</dbReference>
<keyword evidence="2 7" id="KW-0812">Transmembrane</keyword>
<evidence type="ECO:0000256" key="2">
    <source>
        <dbReference type="ARBA" id="ARBA00022692"/>
    </source>
</evidence>
<dbReference type="PROSITE" id="PS51328">
    <property type="entry name" value="L_LECTIN_LIKE"/>
    <property type="match status" value="1"/>
</dbReference>
<accession>A0AAD6NNC4</accession>
<comment type="caution">
    <text evidence="9">The sequence shown here is derived from an EMBL/GenBank/DDBJ whole genome shotgun (WGS) entry which is preliminary data.</text>
</comment>
<comment type="subcellular location">
    <subcellularLocation>
        <location evidence="1">Membrane</location>
        <topology evidence="1">Single-pass type I membrane protein</topology>
    </subcellularLocation>
</comment>
<name>A0AAD6NNC4_DREDA</name>
<protein>
    <recommendedName>
        <fullName evidence="8">L-type lectin-like domain-containing protein</fullName>
    </recommendedName>
</protein>
<feature type="transmembrane region" description="Helical" evidence="7">
    <location>
        <begin position="686"/>
        <end position="710"/>
    </location>
</feature>
<evidence type="ECO:0000256" key="7">
    <source>
        <dbReference type="SAM" id="Phobius"/>
    </source>
</evidence>
<keyword evidence="4 7" id="KW-1133">Transmembrane helix</keyword>
<dbReference type="GO" id="GO:0005789">
    <property type="term" value="C:endoplasmic reticulum membrane"/>
    <property type="evidence" value="ECO:0007669"/>
    <property type="project" value="TreeGrafter"/>
</dbReference>
<feature type="domain" description="L-type lectin-like" evidence="8">
    <location>
        <begin position="428"/>
        <end position="648"/>
    </location>
</feature>
<feature type="transmembrane region" description="Helical" evidence="7">
    <location>
        <begin position="20"/>
        <end position="44"/>
    </location>
</feature>
<dbReference type="PANTHER" id="PTHR12223">
    <property type="entry name" value="VESICULAR MANNOSE-BINDING LECTIN"/>
    <property type="match status" value="1"/>
</dbReference>
<dbReference type="GO" id="GO:0030134">
    <property type="term" value="C:COPII-coated ER to Golgi transport vesicle"/>
    <property type="evidence" value="ECO:0007669"/>
    <property type="project" value="TreeGrafter"/>
</dbReference>
<dbReference type="InterPro" id="IPR005052">
    <property type="entry name" value="Lectin_leg"/>
</dbReference>
<evidence type="ECO:0000256" key="6">
    <source>
        <dbReference type="SAM" id="MobiDB-lite"/>
    </source>
</evidence>
<dbReference type="Gene3D" id="2.60.120.200">
    <property type="match status" value="1"/>
</dbReference>
<sequence length="719" mass="80450">MLPPVGAILVGQRCPAATATVAILTALIVVVIVLLDLLVVVVTVDRPMRNEPMQELEEVVAYQEAGGEGHHDDVVRVIAISAFEVSDRLAKQPCAAEREHLDAKKSSQNRACLHIYDRTRERTEKLMERQAARKDEFDWMLKFRQGNKSMKTIEAPAQHAKAEQPVRTQPLASRSSIIVTSVVAGVEECYGCFINGEQRYRDVASRLRADCNSTGQRVRMDGWMDGRVERRWREQNSELRAQLSRPAWASLFIGRAGRGQQVPPSRMRTSCSINRPPAIRCLLPRLPRSGTAAASRAARPVPPAASGACSRDASPGVRIVCPGMYLPGMCPGNTPREHTPERTQDESCHCGMAAAKRRTSTSNPCSTPNRRRRIVRSLGFPAPFRVNERSKKAEMLKSLCRSLGAAVALCSLAFTGSALAEDPDNYKTVPLRTHSLYQPYLDSDLQSRWFDFGGTTISTYIRITSDRQHQTGWLWSRLPLTATNWEIEFEFRIHGEGHLHGDGFAFWVTKDRALAGPVFGSINKFEGLGIFFDTYKNNRPGIIFPYVMAMLGDGHTEYDHDTDGKEQELAGCSARGIRAPNMATKAKVTYFQDKFLSLELMYKQPDTWTTCFHIPNVTLPTVGYLGFTAQTGELSDNHDIVTVSARNLYTSPSTPNANIGKKGNKKKKTKETYPDYDDRHEAESGWGWFFIKLILWVVVIVGGYIGYTLWRAQQKQSRF</sequence>
<reference evidence="9" key="1">
    <citation type="submission" date="2023-01" db="EMBL/GenBank/DDBJ databases">
        <title>The chitinases involved in constricting ring structure development in the nematode-trapping fungus Drechslerella dactyloides.</title>
        <authorList>
            <person name="Wang R."/>
            <person name="Zhang L."/>
            <person name="Tang P."/>
            <person name="Li S."/>
            <person name="Liang L."/>
        </authorList>
    </citation>
    <scope>NUCLEOTIDE SEQUENCE</scope>
    <source>
        <strain evidence="9">YMF1.00031</strain>
    </source>
</reference>
<dbReference type="Pfam" id="PF03388">
    <property type="entry name" value="Lectin_leg-like"/>
    <property type="match status" value="1"/>
</dbReference>
<evidence type="ECO:0000256" key="4">
    <source>
        <dbReference type="ARBA" id="ARBA00022989"/>
    </source>
</evidence>
<evidence type="ECO:0000256" key="5">
    <source>
        <dbReference type="ARBA" id="ARBA00023136"/>
    </source>
</evidence>
<gene>
    <name evidence="9" type="ORF">Dda_1759</name>
</gene>
<dbReference type="Proteomes" id="UP001221413">
    <property type="component" value="Unassembled WGS sequence"/>
</dbReference>
<dbReference type="PANTHER" id="PTHR12223:SF45">
    <property type="entry name" value="RE50040P"/>
    <property type="match status" value="1"/>
</dbReference>
<evidence type="ECO:0000259" key="8">
    <source>
        <dbReference type="PROSITE" id="PS51328"/>
    </source>
</evidence>
<dbReference type="AlphaFoldDB" id="A0AAD6NNC4"/>
<evidence type="ECO:0000256" key="3">
    <source>
        <dbReference type="ARBA" id="ARBA00022729"/>
    </source>
</evidence>
<dbReference type="GO" id="GO:0005793">
    <property type="term" value="C:endoplasmic reticulum-Golgi intermediate compartment"/>
    <property type="evidence" value="ECO:0007669"/>
    <property type="project" value="TreeGrafter"/>
</dbReference>
<dbReference type="EMBL" id="JAQGDS010000002">
    <property type="protein sequence ID" value="KAJ6263198.1"/>
    <property type="molecule type" value="Genomic_DNA"/>
</dbReference>
<dbReference type="FunFam" id="2.60.120.200:FF:000095">
    <property type="entry name" value="Lectin family integral membrane protein"/>
    <property type="match status" value="1"/>
</dbReference>